<organism evidence="6 7">
    <name type="scientific">Aminithiophilus ramosus</name>
    <dbReference type="NCBI Taxonomy" id="3029084"/>
    <lineage>
        <taxon>Bacteria</taxon>
        <taxon>Thermotogati</taxon>
        <taxon>Synergistota</taxon>
        <taxon>Synergistia</taxon>
        <taxon>Synergistales</taxon>
        <taxon>Aminithiophilaceae</taxon>
        <taxon>Aminithiophilus</taxon>
    </lineage>
</organism>
<evidence type="ECO:0000256" key="1">
    <source>
        <dbReference type="ARBA" id="ARBA00007074"/>
    </source>
</evidence>
<evidence type="ECO:0000313" key="6">
    <source>
        <dbReference type="EMBL" id="QTX32546.1"/>
    </source>
</evidence>
<dbReference type="GO" id="GO:0008234">
    <property type="term" value="F:cysteine-type peptidase activity"/>
    <property type="evidence" value="ECO:0007669"/>
    <property type="project" value="UniProtKB-KW"/>
</dbReference>
<keyword evidence="4" id="KW-0788">Thiol protease</keyword>
<dbReference type="InterPro" id="IPR038765">
    <property type="entry name" value="Papain-like_cys_pep_sf"/>
</dbReference>
<dbReference type="KEGG" id="aram:KAR29_00950"/>
<dbReference type="Proteomes" id="UP000671879">
    <property type="component" value="Chromosome"/>
</dbReference>
<dbReference type="GO" id="GO:0006508">
    <property type="term" value="P:proteolysis"/>
    <property type="evidence" value="ECO:0007669"/>
    <property type="project" value="UniProtKB-KW"/>
</dbReference>
<sequence>MTDAVIGLPLCTLYVEAREGSEVADEVLHGMSVTVLGSEEEWLHLRTSYRYEGFARREAVLKPSPDGWAERARSVVIAPFADVMDGPAYRNTIVTTLPRGARLLQGAAVEADGQWSPVALADGREGFVRSTSLRSLRTWNEVDEERTRERLVEDALLYRGTQYRWGGKTPQGIDCSGLCSMAYLLNGLAIYRDAAIREGFPVRPVAAEKARRGDLIFWPGHVGLYLGEGRYVHSTGFSGAVVENSLLPGDGYRDDLARSVSAWGSVF</sequence>
<reference evidence="7" key="1">
    <citation type="submission" date="2021-04" db="EMBL/GenBank/DDBJ databases">
        <title>A novel Synergistetes isolate from a pyrite-forming mixed culture.</title>
        <authorList>
            <person name="Bunk B."/>
            <person name="Sproer C."/>
            <person name="Spring S."/>
            <person name="Pester M."/>
        </authorList>
    </citation>
    <scope>NUCLEOTIDE SEQUENCE [LARGE SCALE GENOMIC DNA]</scope>
    <source>
        <strain evidence="7">J.5.4.2-T.3.5.2</strain>
    </source>
</reference>
<dbReference type="PANTHER" id="PTHR47053:SF1">
    <property type="entry name" value="MUREIN DD-ENDOPEPTIDASE MEPH-RELATED"/>
    <property type="match status" value="1"/>
</dbReference>
<dbReference type="AlphaFoldDB" id="A0A9Q7EYZ4"/>
<evidence type="ECO:0000259" key="5">
    <source>
        <dbReference type="PROSITE" id="PS51935"/>
    </source>
</evidence>
<accession>A0A9Q7EYZ4</accession>
<feature type="domain" description="NlpC/P60" evidence="5">
    <location>
        <begin position="145"/>
        <end position="264"/>
    </location>
</feature>
<keyword evidence="3" id="KW-0378">Hydrolase</keyword>
<evidence type="ECO:0000256" key="4">
    <source>
        <dbReference type="ARBA" id="ARBA00022807"/>
    </source>
</evidence>
<dbReference type="SUPFAM" id="SSF54001">
    <property type="entry name" value="Cysteine proteinases"/>
    <property type="match status" value="1"/>
</dbReference>
<dbReference type="RefSeq" id="WP_274373787.1">
    <property type="nucleotide sequence ID" value="NZ_CP072943.1"/>
</dbReference>
<dbReference type="InterPro" id="IPR051202">
    <property type="entry name" value="Peptidase_C40"/>
</dbReference>
<keyword evidence="2" id="KW-0645">Protease</keyword>
<proteinExistence type="inferred from homology"/>
<dbReference type="Pfam" id="PF00877">
    <property type="entry name" value="NLPC_P60"/>
    <property type="match status" value="1"/>
</dbReference>
<evidence type="ECO:0000313" key="7">
    <source>
        <dbReference type="Proteomes" id="UP000671879"/>
    </source>
</evidence>
<dbReference type="InterPro" id="IPR000064">
    <property type="entry name" value="NLP_P60_dom"/>
</dbReference>
<evidence type="ECO:0000256" key="3">
    <source>
        <dbReference type="ARBA" id="ARBA00022801"/>
    </source>
</evidence>
<dbReference type="PROSITE" id="PS51935">
    <property type="entry name" value="NLPC_P60"/>
    <property type="match status" value="1"/>
</dbReference>
<dbReference type="EMBL" id="CP072943">
    <property type="protein sequence ID" value="QTX32546.1"/>
    <property type="molecule type" value="Genomic_DNA"/>
</dbReference>
<gene>
    <name evidence="6" type="ORF">KAR29_00950</name>
</gene>
<name>A0A9Q7EYZ4_9BACT</name>
<keyword evidence="7" id="KW-1185">Reference proteome</keyword>
<evidence type="ECO:0000256" key="2">
    <source>
        <dbReference type="ARBA" id="ARBA00022670"/>
    </source>
</evidence>
<dbReference type="PANTHER" id="PTHR47053">
    <property type="entry name" value="MUREIN DD-ENDOPEPTIDASE MEPH-RELATED"/>
    <property type="match status" value="1"/>
</dbReference>
<dbReference type="Gene3D" id="2.30.30.40">
    <property type="entry name" value="SH3 Domains"/>
    <property type="match status" value="2"/>
</dbReference>
<comment type="similarity">
    <text evidence="1">Belongs to the peptidase C40 family.</text>
</comment>
<protein>
    <submittedName>
        <fullName evidence="6">C40 family peptidase</fullName>
    </submittedName>
</protein>
<dbReference type="Gene3D" id="3.90.1720.10">
    <property type="entry name" value="endopeptidase domain like (from Nostoc punctiforme)"/>
    <property type="match status" value="1"/>
</dbReference>